<evidence type="ECO:0000313" key="3">
    <source>
        <dbReference type="EMBL" id="QNN51207.1"/>
    </source>
</evidence>
<dbReference type="Proteomes" id="UP000515947">
    <property type="component" value="Chromosome"/>
</dbReference>
<dbReference type="SUPFAM" id="SSF54427">
    <property type="entry name" value="NTF2-like"/>
    <property type="match status" value="1"/>
</dbReference>
<proteinExistence type="predicted"/>
<dbReference type="Pfam" id="PF13474">
    <property type="entry name" value="SnoaL_3"/>
    <property type="match status" value="1"/>
</dbReference>
<keyword evidence="4" id="KW-1185">Reference proteome</keyword>
<dbReference type="PANTHER" id="PTHR34957">
    <property type="entry name" value="NUCLEAR TRANSPORT FACTOR 2 (NTF2) FAMILY PROTEIN"/>
    <property type="match status" value="1"/>
</dbReference>
<feature type="compositionally biased region" description="Gly residues" evidence="1">
    <location>
        <begin position="10"/>
        <end position="20"/>
    </location>
</feature>
<gene>
    <name evidence="3" type="ORF">H9L09_11155</name>
</gene>
<dbReference type="EMBL" id="CP060713">
    <property type="protein sequence ID" value="QNN51207.1"/>
    <property type="molecule type" value="Genomic_DNA"/>
</dbReference>
<dbReference type="KEGG" id="nmes:H9L09_11155"/>
<feature type="region of interest" description="Disordered" evidence="1">
    <location>
        <begin position="1"/>
        <end position="24"/>
    </location>
</feature>
<reference evidence="3 4" key="1">
    <citation type="submission" date="2020-08" db="EMBL/GenBank/DDBJ databases">
        <title>Genome sequence of Nocardioides mesophilus KACC 16243T.</title>
        <authorList>
            <person name="Hyun D.-W."/>
            <person name="Bae J.-W."/>
        </authorList>
    </citation>
    <scope>NUCLEOTIDE SEQUENCE [LARGE SCALE GENOMIC DNA]</scope>
    <source>
        <strain evidence="3 4">KACC 16243</strain>
    </source>
</reference>
<dbReference type="PANTHER" id="PTHR34957:SF1">
    <property type="entry name" value="NUCLEAR TRANSPORT FACTOR 2 (NTF2) FAMILY PROTEIN"/>
    <property type="match status" value="1"/>
</dbReference>
<evidence type="ECO:0000313" key="4">
    <source>
        <dbReference type="Proteomes" id="UP000515947"/>
    </source>
</evidence>
<dbReference type="AlphaFoldDB" id="A0A7G9R6I2"/>
<sequence length="175" mass="18486">MVRARAPGAGHPGRGPGGRPLGRRGLVSSAEVHAEVEQANAAFYAAFENADLDAMRDLWLEDPETLCVHPGAMPVRGTPAISRSWALIMANTPYIQFFLTDVEVSVLGGAPAGGRAVASVTCTENVLTGDERAGTDVFGGAKAVATNVFVHAEDGWRLWIHHASPVLSRENDDDA</sequence>
<evidence type="ECO:0000259" key="2">
    <source>
        <dbReference type="Pfam" id="PF13474"/>
    </source>
</evidence>
<evidence type="ECO:0000256" key="1">
    <source>
        <dbReference type="SAM" id="MobiDB-lite"/>
    </source>
</evidence>
<organism evidence="3 4">
    <name type="scientific">Nocardioides mesophilus</name>
    <dbReference type="NCBI Taxonomy" id="433659"/>
    <lineage>
        <taxon>Bacteria</taxon>
        <taxon>Bacillati</taxon>
        <taxon>Actinomycetota</taxon>
        <taxon>Actinomycetes</taxon>
        <taxon>Propionibacteriales</taxon>
        <taxon>Nocardioidaceae</taxon>
        <taxon>Nocardioides</taxon>
    </lineage>
</organism>
<dbReference type="InterPro" id="IPR032710">
    <property type="entry name" value="NTF2-like_dom_sf"/>
</dbReference>
<dbReference type="Gene3D" id="3.10.450.50">
    <property type="match status" value="1"/>
</dbReference>
<protein>
    <submittedName>
        <fullName evidence="3">Nuclear transport factor 2 family protein</fullName>
    </submittedName>
</protein>
<name>A0A7G9R6I2_9ACTN</name>
<feature type="domain" description="SnoaL-like" evidence="2">
    <location>
        <begin position="36"/>
        <end position="166"/>
    </location>
</feature>
<dbReference type="InterPro" id="IPR037401">
    <property type="entry name" value="SnoaL-like"/>
</dbReference>
<accession>A0A7G9R6I2</accession>